<name>A0A918D3U8_9BACI</name>
<organism evidence="18 19">
    <name type="scientific">Oceanobacillus indicireducens</name>
    <dbReference type="NCBI Taxonomy" id="1004261"/>
    <lineage>
        <taxon>Bacteria</taxon>
        <taxon>Bacillati</taxon>
        <taxon>Bacillota</taxon>
        <taxon>Bacilli</taxon>
        <taxon>Bacillales</taxon>
        <taxon>Bacillaceae</taxon>
        <taxon>Oceanobacillus</taxon>
    </lineage>
</organism>
<evidence type="ECO:0000256" key="3">
    <source>
        <dbReference type="ARBA" id="ARBA00004986"/>
    </source>
</evidence>
<comment type="similarity">
    <text evidence="5 15">Belongs to the aspartokinase family.</text>
</comment>
<dbReference type="PIRSF" id="PIRSF000726">
    <property type="entry name" value="Asp_kin"/>
    <property type="match status" value="1"/>
</dbReference>
<keyword evidence="6 16" id="KW-0028">Amino-acid biosynthesis</keyword>
<dbReference type="GO" id="GO:0005829">
    <property type="term" value="C:cytosol"/>
    <property type="evidence" value="ECO:0007669"/>
    <property type="project" value="TreeGrafter"/>
</dbReference>
<keyword evidence="8 14" id="KW-0547">Nucleotide-binding</keyword>
<dbReference type="Gene3D" id="3.40.1160.10">
    <property type="entry name" value="Acetylglutamate kinase-like"/>
    <property type="match status" value="1"/>
</dbReference>
<gene>
    <name evidence="18" type="primary">dapG</name>
    <name evidence="18" type="ORF">GCM10007971_29730</name>
</gene>
<dbReference type="PANTHER" id="PTHR21499">
    <property type="entry name" value="ASPARTATE KINASE"/>
    <property type="match status" value="1"/>
</dbReference>
<keyword evidence="7 15" id="KW-0808">Transferase</keyword>
<reference evidence="18" key="2">
    <citation type="submission" date="2020-09" db="EMBL/GenBank/DDBJ databases">
        <authorList>
            <person name="Sun Q."/>
            <person name="Ohkuma M."/>
        </authorList>
    </citation>
    <scope>NUCLEOTIDE SEQUENCE</scope>
    <source>
        <strain evidence="18">JCM 17251</strain>
    </source>
</reference>
<keyword evidence="12" id="KW-0457">Lysine biosynthesis</keyword>
<evidence type="ECO:0000256" key="9">
    <source>
        <dbReference type="ARBA" id="ARBA00022777"/>
    </source>
</evidence>
<sequence>MQLLVQKFGGTSLQTENTRKHVLYHVKKAIDADYKVIVVVSALGKNPAPYATDSLLQLVNYPETNASDRELDLLLACGEIISAVVVANELKQAGISATAFTGAQAGIMTTENHTNAKIQHVNPKRLFRAFDTYDCIVVAGFQGETKKGDVTTIGRGGSDTTAAALAVATDAVRAEIFTDVEGIMTADPKLVTSARVLKNCTYTETCNLAYQGAKVIHPQAVEIAMRAKLPLHVRSTYKRYHGTIISSLREDKNGSKEKNKLITGIAHQADIAQVKISRKENPDYSMTAIFKAMAAAGISIDFINISPNQLAFTLPNSTLQQAKGIFKELNLQVTLAEHCAKIAAVGAGMSGIPGVASQIVSALVKHDIQILQAADSHTTIWVLVPEEKLKRAVNILHETFKLDEAIPSYF</sequence>
<evidence type="ECO:0000256" key="7">
    <source>
        <dbReference type="ARBA" id="ARBA00022679"/>
    </source>
</evidence>
<dbReference type="InterPro" id="IPR001048">
    <property type="entry name" value="Asp/Glu/Uridylate_kinase"/>
</dbReference>
<dbReference type="InterPro" id="IPR045865">
    <property type="entry name" value="ACT-like_dom_sf"/>
</dbReference>
<dbReference type="GO" id="GO:0005524">
    <property type="term" value="F:ATP binding"/>
    <property type="evidence" value="ECO:0007669"/>
    <property type="project" value="UniProtKB-KW"/>
</dbReference>
<dbReference type="SUPFAM" id="SSF53633">
    <property type="entry name" value="Carbamate kinase-like"/>
    <property type="match status" value="1"/>
</dbReference>
<feature type="binding site" evidence="14">
    <location>
        <begin position="178"/>
        <end position="179"/>
    </location>
    <ligand>
        <name>ATP</name>
        <dbReference type="ChEBI" id="CHEBI:30616"/>
    </ligand>
</feature>
<dbReference type="InterPro" id="IPR002912">
    <property type="entry name" value="ACT_dom"/>
</dbReference>
<feature type="binding site" evidence="14">
    <location>
        <begin position="7"/>
        <end position="10"/>
    </location>
    <ligand>
        <name>ATP</name>
        <dbReference type="ChEBI" id="CHEBI:30616"/>
    </ligand>
</feature>
<dbReference type="RefSeq" id="WP_156856437.1">
    <property type="nucleotide sequence ID" value="NZ_BMOS01000025.1"/>
</dbReference>
<dbReference type="PANTHER" id="PTHR21499:SF3">
    <property type="entry name" value="ASPARTOKINASE"/>
    <property type="match status" value="1"/>
</dbReference>
<dbReference type="InterPro" id="IPR005260">
    <property type="entry name" value="Asp_kin_monofn"/>
</dbReference>
<keyword evidence="11" id="KW-0220">Diaminopimelate biosynthesis</keyword>
<keyword evidence="19" id="KW-1185">Reference proteome</keyword>
<dbReference type="GO" id="GO:0004072">
    <property type="term" value="F:aspartate kinase activity"/>
    <property type="evidence" value="ECO:0007669"/>
    <property type="project" value="UniProtKB-EC"/>
</dbReference>
<feature type="binding site" evidence="14">
    <location>
        <begin position="214"/>
        <end position="215"/>
    </location>
    <ligand>
        <name>ATP</name>
        <dbReference type="ChEBI" id="CHEBI:30616"/>
    </ligand>
</feature>
<evidence type="ECO:0000256" key="1">
    <source>
        <dbReference type="ARBA" id="ARBA00003121"/>
    </source>
</evidence>
<feature type="domain" description="ACT" evidence="17">
    <location>
        <begin position="344"/>
        <end position="410"/>
    </location>
</feature>
<dbReference type="EC" id="2.7.2.4" evidence="15"/>
<dbReference type="NCBIfam" id="TIGR00657">
    <property type="entry name" value="asp_kinases"/>
    <property type="match status" value="1"/>
</dbReference>
<dbReference type="EMBL" id="BMOS01000025">
    <property type="protein sequence ID" value="GGN63130.1"/>
    <property type="molecule type" value="Genomic_DNA"/>
</dbReference>
<comment type="pathway">
    <text evidence="4 16">Amino-acid biosynthesis; L-threonine biosynthesis; L-threonine from L-aspartate: step 1/5.</text>
</comment>
<evidence type="ECO:0000256" key="15">
    <source>
        <dbReference type="RuleBase" id="RU003448"/>
    </source>
</evidence>
<evidence type="ECO:0000256" key="5">
    <source>
        <dbReference type="ARBA" id="ARBA00010122"/>
    </source>
</evidence>
<evidence type="ECO:0000256" key="6">
    <source>
        <dbReference type="ARBA" id="ARBA00022605"/>
    </source>
</evidence>
<comment type="caution">
    <text evidence="18">The sequence shown here is derived from an EMBL/GenBank/DDBJ whole genome shotgun (WGS) entry which is preliminary data.</text>
</comment>
<comment type="pathway">
    <text evidence="3 16">Amino-acid biosynthesis; L-methionine biosynthesis via de novo pathway; L-homoserine from L-aspartate: step 1/3.</text>
</comment>
<dbReference type="AlphaFoldDB" id="A0A918D3U8"/>
<evidence type="ECO:0000256" key="8">
    <source>
        <dbReference type="ARBA" id="ARBA00022741"/>
    </source>
</evidence>
<evidence type="ECO:0000256" key="13">
    <source>
        <dbReference type="ARBA" id="ARBA00047872"/>
    </source>
</evidence>
<keyword evidence="9 15" id="KW-0418">Kinase</keyword>
<evidence type="ECO:0000256" key="12">
    <source>
        <dbReference type="ARBA" id="ARBA00023154"/>
    </source>
</evidence>
<dbReference type="Proteomes" id="UP000624041">
    <property type="component" value="Unassembled WGS sequence"/>
</dbReference>
<dbReference type="NCBIfam" id="NF006068">
    <property type="entry name" value="PRK08210.1"/>
    <property type="match status" value="1"/>
</dbReference>
<dbReference type="GO" id="GO:0009090">
    <property type="term" value="P:homoserine biosynthetic process"/>
    <property type="evidence" value="ECO:0007669"/>
    <property type="project" value="TreeGrafter"/>
</dbReference>
<protein>
    <recommendedName>
        <fullName evidence="15">Aspartokinase</fullName>
        <ecNumber evidence="15">2.7.2.4</ecNumber>
    </recommendedName>
</protein>
<dbReference type="Pfam" id="PF00696">
    <property type="entry name" value="AA_kinase"/>
    <property type="match status" value="1"/>
</dbReference>
<evidence type="ECO:0000256" key="4">
    <source>
        <dbReference type="ARBA" id="ARBA00005139"/>
    </source>
</evidence>
<dbReference type="SUPFAM" id="SSF55021">
    <property type="entry name" value="ACT-like"/>
    <property type="match status" value="2"/>
</dbReference>
<evidence type="ECO:0000313" key="19">
    <source>
        <dbReference type="Proteomes" id="UP000624041"/>
    </source>
</evidence>
<evidence type="ECO:0000256" key="10">
    <source>
        <dbReference type="ARBA" id="ARBA00022840"/>
    </source>
</evidence>
<evidence type="ECO:0000256" key="2">
    <source>
        <dbReference type="ARBA" id="ARBA00004766"/>
    </source>
</evidence>
<evidence type="ECO:0000256" key="16">
    <source>
        <dbReference type="RuleBase" id="RU004249"/>
    </source>
</evidence>
<dbReference type="InterPro" id="IPR001341">
    <property type="entry name" value="Asp_kinase"/>
</dbReference>
<dbReference type="Pfam" id="PF13840">
    <property type="entry name" value="ACT_7"/>
    <property type="match status" value="1"/>
</dbReference>
<comment type="function">
    <text evidence="1">Catalyzes the phosphorylation of the beta-carboxyl group of aspartic acid with ATP to yield 4-phospho-L-aspartate, which is involved in the branched biosynthetic pathway leading to the biosynthesis of amino acids threonine, isoleucine and methionine.</text>
</comment>
<comment type="catalytic activity">
    <reaction evidence="13 15">
        <text>L-aspartate + ATP = 4-phospho-L-aspartate + ADP</text>
        <dbReference type="Rhea" id="RHEA:23776"/>
        <dbReference type="ChEBI" id="CHEBI:29991"/>
        <dbReference type="ChEBI" id="CHEBI:30616"/>
        <dbReference type="ChEBI" id="CHEBI:57535"/>
        <dbReference type="ChEBI" id="CHEBI:456216"/>
        <dbReference type="EC" id="2.7.2.4"/>
    </reaction>
</comment>
<dbReference type="InterPro" id="IPR036393">
    <property type="entry name" value="AceGlu_kinase-like_sf"/>
</dbReference>
<dbReference type="PROSITE" id="PS00324">
    <property type="entry name" value="ASPARTOKINASE"/>
    <property type="match status" value="1"/>
</dbReference>
<proteinExistence type="inferred from homology"/>
<evidence type="ECO:0000259" key="17">
    <source>
        <dbReference type="PROSITE" id="PS51671"/>
    </source>
</evidence>
<keyword evidence="10 14" id="KW-0067">ATP-binding</keyword>
<dbReference type="InterPro" id="IPR018042">
    <property type="entry name" value="Aspartate_kinase_CS"/>
</dbReference>
<evidence type="ECO:0000256" key="14">
    <source>
        <dbReference type="PIRSR" id="PIRSR000726-1"/>
    </source>
</evidence>
<accession>A0A918D3U8</accession>
<comment type="pathway">
    <text evidence="2 16">Amino-acid biosynthesis; L-lysine biosynthesis via DAP pathway; (S)-tetrahydrodipicolinate from L-aspartate: step 1/4.</text>
</comment>
<evidence type="ECO:0000313" key="18">
    <source>
        <dbReference type="EMBL" id="GGN63130.1"/>
    </source>
</evidence>
<feature type="binding site" evidence="14">
    <location>
        <position position="52"/>
    </location>
    <ligand>
        <name>substrate</name>
    </ligand>
</feature>
<dbReference type="GO" id="GO:0019877">
    <property type="term" value="P:diaminopimelate biosynthetic process"/>
    <property type="evidence" value="ECO:0007669"/>
    <property type="project" value="UniProtKB-KW"/>
</dbReference>
<reference evidence="18" key="1">
    <citation type="journal article" date="2014" name="Int. J. Syst. Evol. Microbiol.">
        <title>Complete genome sequence of Corynebacterium casei LMG S-19264T (=DSM 44701T), isolated from a smear-ripened cheese.</title>
        <authorList>
            <consortium name="US DOE Joint Genome Institute (JGI-PGF)"/>
            <person name="Walter F."/>
            <person name="Albersmeier A."/>
            <person name="Kalinowski J."/>
            <person name="Ruckert C."/>
        </authorList>
    </citation>
    <scope>NUCLEOTIDE SEQUENCE</scope>
    <source>
        <strain evidence="18">JCM 17251</strain>
    </source>
</reference>
<dbReference type="Gene3D" id="3.30.2130.10">
    <property type="entry name" value="VC0802-like"/>
    <property type="match status" value="1"/>
</dbReference>
<dbReference type="PROSITE" id="PS51671">
    <property type="entry name" value="ACT"/>
    <property type="match status" value="1"/>
</dbReference>
<dbReference type="InterPro" id="IPR027795">
    <property type="entry name" value="CASTOR_ACT_dom"/>
</dbReference>
<evidence type="ECO:0000256" key="11">
    <source>
        <dbReference type="ARBA" id="ARBA00022915"/>
    </source>
</evidence>
<dbReference type="GO" id="GO:0009089">
    <property type="term" value="P:lysine biosynthetic process via diaminopimelate"/>
    <property type="evidence" value="ECO:0007669"/>
    <property type="project" value="InterPro"/>
</dbReference>
<feature type="binding site" evidence="14">
    <location>
        <position position="79"/>
    </location>
    <ligand>
        <name>substrate</name>
    </ligand>
</feature>